<proteinExistence type="inferred from homology"/>
<dbReference type="Gene3D" id="1.25.40.390">
    <property type="match status" value="1"/>
</dbReference>
<evidence type="ECO:0000256" key="5">
    <source>
        <dbReference type="ARBA" id="ARBA00023237"/>
    </source>
</evidence>
<feature type="domain" description="SusD-like N-terminal" evidence="7">
    <location>
        <begin position="115"/>
        <end position="206"/>
    </location>
</feature>
<reference evidence="8" key="1">
    <citation type="submission" date="2022-07" db="EMBL/GenBank/DDBJ databases">
        <title>Taxonomy of Novel Oxalotrophic and Methylotrophic Bacteria.</title>
        <authorList>
            <person name="Sahin N."/>
            <person name="Tani A."/>
        </authorList>
    </citation>
    <scope>NUCLEOTIDE SEQUENCE</scope>
    <source>
        <strain evidence="8">AM327</strain>
    </source>
</reference>
<dbReference type="InterPro" id="IPR011990">
    <property type="entry name" value="TPR-like_helical_dom_sf"/>
</dbReference>
<evidence type="ECO:0000256" key="1">
    <source>
        <dbReference type="ARBA" id="ARBA00004442"/>
    </source>
</evidence>
<evidence type="ECO:0000256" key="2">
    <source>
        <dbReference type="ARBA" id="ARBA00006275"/>
    </source>
</evidence>
<evidence type="ECO:0000313" key="9">
    <source>
        <dbReference type="Proteomes" id="UP001143545"/>
    </source>
</evidence>
<dbReference type="SUPFAM" id="SSF48452">
    <property type="entry name" value="TPR-like"/>
    <property type="match status" value="1"/>
</dbReference>
<dbReference type="PROSITE" id="PS51257">
    <property type="entry name" value="PROKAR_LIPOPROTEIN"/>
    <property type="match status" value="1"/>
</dbReference>
<evidence type="ECO:0000313" key="8">
    <source>
        <dbReference type="EMBL" id="GLB52974.1"/>
    </source>
</evidence>
<dbReference type="AlphaFoldDB" id="A0A9W6B5I0"/>
<evidence type="ECO:0000259" key="7">
    <source>
        <dbReference type="Pfam" id="PF14322"/>
    </source>
</evidence>
<dbReference type="Pfam" id="PF07980">
    <property type="entry name" value="SusD_RagB"/>
    <property type="match status" value="1"/>
</dbReference>
<keyword evidence="9" id="KW-1185">Reference proteome</keyword>
<dbReference type="EMBL" id="BRVP01000013">
    <property type="protein sequence ID" value="GLB52974.1"/>
    <property type="molecule type" value="Genomic_DNA"/>
</dbReference>
<dbReference type="InterPro" id="IPR033985">
    <property type="entry name" value="SusD-like_N"/>
</dbReference>
<accession>A0A9W6B5I0</accession>
<dbReference type="GO" id="GO:0009279">
    <property type="term" value="C:cell outer membrane"/>
    <property type="evidence" value="ECO:0007669"/>
    <property type="project" value="UniProtKB-SubCell"/>
</dbReference>
<evidence type="ECO:0008006" key="10">
    <source>
        <dbReference type="Google" id="ProtNLM"/>
    </source>
</evidence>
<keyword evidence="4" id="KW-0472">Membrane</keyword>
<keyword evidence="5" id="KW-0998">Cell outer membrane</keyword>
<dbReference type="Proteomes" id="UP001143545">
    <property type="component" value="Unassembled WGS sequence"/>
</dbReference>
<comment type="similarity">
    <text evidence="2">Belongs to the SusD family.</text>
</comment>
<keyword evidence="3" id="KW-0732">Signal</keyword>
<evidence type="ECO:0000256" key="4">
    <source>
        <dbReference type="ARBA" id="ARBA00023136"/>
    </source>
</evidence>
<comment type="subcellular location">
    <subcellularLocation>
        <location evidence="1">Cell outer membrane</location>
    </subcellularLocation>
</comment>
<feature type="domain" description="RagB/SusD" evidence="6">
    <location>
        <begin position="292"/>
        <end position="578"/>
    </location>
</feature>
<dbReference type="Pfam" id="PF14322">
    <property type="entry name" value="SusD-like_3"/>
    <property type="match status" value="1"/>
</dbReference>
<protein>
    <recommendedName>
        <fullName evidence="10">RagB/SusD family nutrient uptake outer membrane protein</fullName>
    </recommendedName>
</protein>
<comment type="caution">
    <text evidence="8">The sequence shown here is derived from an EMBL/GenBank/DDBJ whole genome shotgun (WGS) entry which is preliminary data.</text>
</comment>
<evidence type="ECO:0000259" key="6">
    <source>
        <dbReference type="Pfam" id="PF07980"/>
    </source>
</evidence>
<dbReference type="RefSeq" id="WP_281754580.1">
    <property type="nucleotide sequence ID" value="NZ_BRVP01000013.1"/>
</dbReference>
<sequence>MKKVFISTLIILLLTTACNDEFLDRTPLSEIVPENSFQTAEDLELYTNSFYNVLPGREGIIEQDLLSDNVLYNGVPQEQTGERLVPSEAGSSGWDWDDLRTINIFFKYYDQCDDEAAKTEYSGVAYFFRAYFYFDKLKRFGGVPWYDTVIGSGDDELLYAARDTREYVTERIIEDLDNAIANLRDDQTSDRVTKWTALALKSRVCLFEGTFRKYHNGTDADALLQLAADAAGTLMTEGPYSLYTTGDASVDYRDLFASAETKDEEVLLTRKYSEEVNVMNNINYYLLSPTQEDVGLTKSIVDSYLNEDGTAFTDNTDYATMEYYDEMQNRDPRLSQTIRTPGYMRIEGTSEELTDFSVAISGYQIVKYVSDESQDGDSAGYQDLPIIRYAEVLLNYAEAKAELGSLTQSDVDASINLIRSRAGMPGLSMSDANAIPDAVLAARYSNVSGSNTGVILEIRRERRIELVLEGFRYDDLMRWKNGKLLEEYFKGMYFQGYGTYDLNNDGTADVEVYTGTATGGTDQTVEIGGVLSFSNSTYGNLIPFEDRTKSFDEDRDYLYPIPSGDIQLNPNLEQNPNW</sequence>
<gene>
    <name evidence="8" type="ORF">NBRC110019_20140</name>
</gene>
<organism evidence="8 9">
    <name type="scientific">Neptunitalea chrysea</name>
    <dbReference type="NCBI Taxonomy" id="1647581"/>
    <lineage>
        <taxon>Bacteria</taxon>
        <taxon>Pseudomonadati</taxon>
        <taxon>Bacteroidota</taxon>
        <taxon>Flavobacteriia</taxon>
        <taxon>Flavobacteriales</taxon>
        <taxon>Flavobacteriaceae</taxon>
        <taxon>Neptunitalea</taxon>
    </lineage>
</organism>
<dbReference type="InterPro" id="IPR012944">
    <property type="entry name" value="SusD_RagB_dom"/>
</dbReference>
<name>A0A9W6B5I0_9FLAO</name>
<evidence type="ECO:0000256" key="3">
    <source>
        <dbReference type="ARBA" id="ARBA00022729"/>
    </source>
</evidence>